<dbReference type="PIRSF" id="PIRSF021513">
    <property type="entry name" value="GrhN_RubW_prd"/>
    <property type="match status" value="1"/>
</dbReference>
<proteinExistence type="predicted"/>
<dbReference type="AlphaFoldDB" id="A0A0H3DA19"/>
<dbReference type="HOGENOM" id="CLU_120846_0_0_11"/>
<sequence length="157" mass="17255">MTAVVEWHQPPAPLVKTLNAVLRAVLPSPLGRGVGEFMLLAFAGRRTGRRYRVPVTAHGDAQGRCALTPAGWRLNFRGGADVDVTFAGRTTPMRGVLVEDRAEVARIYLDRMTELGMRRAARMIGLKFPLGRLPTLDEVVELAGREHFGVVRLSVRA</sequence>
<dbReference type="EMBL" id="CP002000">
    <property type="protein sequence ID" value="ADJ47850.1"/>
    <property type="molecule type" value="Genomic_DNA"/>
</dbReference>
<organism evidence="1 2">
    <name type="scientific">Amycolatopsis mediterranei (strain U-32)</name>
    <dbReference type="NCBI Taxonomy" id="749927"/>
    <lineage>
        <taxon>Bacteria</taxon>
        <taxon>Bacillati</taxon>
        <taxon>Actinomycetota</taxon>
        <taxon>Actinomycetes</taxon>
        <taxon>Pseudonocardiales</taxon>
        <taxon>Pseudonocardiaceae</taxon>
        <taxon>Amycolatopsis</taxon>
    </lineage>
</organism>
<reference evidence="1 2" key="1">
    <citation type="journal article" date="2010" name="Cell Res.">
        <title>Complete genome sequence of the rifamycin SV-producing Amycolatopsis mediterranei U32 revealed its genetic characteristics in phylogeny and metabolism.</title>
        <authorList>
            <person name="Zhao W."/>
            <person name="Zhong Y."/>
            <person name="Yuan H."/>
            <person name="Wang J."/>
            <person name="Zheng H."/>
            <person name="Wang Y."/>
            <person name="Cen X."/>
            <person name="Xu F."/>
            <person name="Bai J."/>
            <person name="Han X."/>
            <person name="Lu G."/>
            <person name="Zhu Y."/>
            <person name="Shao Z."/>
            <person name="Yan H."/>
            <person name="Li C."/>
            <person name="Peng N."/>
            <person name="Zhang Z."/>
            <person name="Zhang Y."/>
            <person name="Lin W."/>
            <person name="Fan Y."/>
            <person name="Qin Z."/>
            <person name="Hu Y."/>
            <person name="Zhu B."/>
            <person name="Wang S."/>
            <person name="Ding X."/>
            <person name="Zhao G.P."/>
        </authorList>
    </citation>
    <scope>NUCLEOTIDE SEQUENCE [LARGE SCALE GENOMIC DNA]</scope>
    <source>
        <strain evidence="2">U-32</strain>
    </source>
</reference>
<accession>A0A0H3DA19</accession>
<protein>
    <submittedName>
        <fullName evidence="1">Uncharacterized protein</fullName>
    </submittedName>
</protein>
<dbReference type="RefSeq" id="WP_013227902.1">
    <property type="nucleotide sequence ID" value="NC_014318.1"/>
</dbReference>
<dbReference type="Gene3D" id="2.30.110.10">
    <property type="entry name" value="Electron Transport, Fmn-binding Protein, Chain A"/>
    <property type="match status" value="1"/>
</dbReference>
<gene>
    <name evidence="1" type="ordered locus">AMED_6112</name>
</gene>
<evidence type="ECO:0000313" key="1">
    <source>
        <dbReference type="EMBL" id="ADJ47850.1"/>
    </source>
</evidence>
<dbReference type="InterPro" id="IPR012349">
    <property type="entry name" value="Split_barrel_FMN-bd"/>
</dbReference>
<dbReference type="OrthoDB" id="3292498at2"/>
<dbReference type="PATRIC" id="fig|749927.5.peg.6358"/>
<evidence type="ECO:0000313" key="2">
    <source>
        <dbReference type="Proteomes" id="UP000000328"/>
    </source>
</evidence>
<name>A0A0H3DA19_AMYMU</name>
<dbReference type="Proteomes" id="UP000000328">
    <property type="component" value="Chromosome"/>
</dbReference>
<dbReference type="KEGG" id="amd:AMED_6112"/>
<dbReference type="InterPro" id="IPR016791">
    <property type="entry name" value="Polyketide_synth_GrhN/RubW_prd"/>
</dbReference>
<dbReference type="GeneID" id="92873775"/>
<dbReference type="eggNOG" id="ENOG50332VD">
    <property type="taxonomic scope" value="Bacteria"/>
</dbReference>